<protein>
    <recommendedName>
        <fullName evidence="5">Lipoprotein</fullName>
    </recommendedName>
</protein>
<dbReference type="Proteomes" id="UP000648182">
    <property type="component" value="Unassembled WGS sequence"/>
</dbReference>
<dbReference type="PROSITE" id="PS51257">
    <property type="entry name" value="PROKAR_LIPOPROTEIN"/>
    <property type="match status" value="1"/>
</dbReference>
<dbReference type="EMBL" id="JACSPV010000010">
    <property type="protein sequence ID" value="MBD8005082.1"/>
    <property type="molecule type" value="Genomic_DNA"/>
</dbReference>
<evidence type="ECO:0000256" key="1">
    <source>
        <dbReference type="SAM" id="MobiDB-lite"/>
    </source>
</evidence>
<organism evidence="3 4">
    <name type="scientific">Bacillus norwichensis</name>
    <dbReference type="NCBI Taxonomy" id="2762217"/>
    <lineage>
        <taxon>Bacteria</taxon>
        <taxon>Bacillati</taxon>
        <taxon>Bacillota</taxon>
        <taxon>Bacilli</taxon>
        <taxon>Bacillales</taxon>
        <taxon>Bacillaceae</taxon>
        <taxon>Bacillus</taxon>
    </lineage>
</organism>
<proteinExistence type="predicted"/>
<feature type="signal peptide" evidence="2">
    <location>
        <begin position="1"/>
        <end position="19"/>
    </location>
</feature>
<comment type="caution">
    <text evidence="3">The sequence shown here is derived from an EMBL/GenBank/DDBJ whole genome shotgun (WGS) entry which is preliminary data.</text>
</comment>
<keyword evidence="2" id="KW-0732">Signal</keyword>
<gene>
    <name evidence="3" type="ORF">H9631_08310</name>
</gene>
<name>A0ABR8VJY1_9BACI</name>
<accession>A0ABR8VJY1</accession>
<evidence type="ECO:0008006" key="5">
    <source>
        <dbReference type="Google" id="ProtNLM"/>
    </source>
</evidence>
<feature type="compositionally biased region" description="Polar residues" evidence="1">
    <location>
        <begin position="63"/>
        <end position="73"/>
    </location>
</feature>
<reference evidence="3 4" key="1">
    <citation type="submission" date="2020-08" db="EMBL/GenBank/DDBJ databases">
        <title>A Genomic Blueprint of the Chicken Gut Microbiome.</title>
        <authorList>
            <person name="Gilroy R."/>
            <person name="Ravi A."/>
            <person name="Getino M."/>
            <person name="Pursley I."/>
            <person name="Horton D.L."/>
            <person name="Alikhan N.-F."/>
            <person name="Baker D."/>
            <person name="Gharbi K."/>
            <person name="Hall N."/>
            <person name="Watson M."/>
            <person name="Adriaenssens E.M."/>
            <person name="Foster-Nyarko E."/>
            <person name="Jarju S."/>
            <person name="Secka A."/>
            <person name="Antonio M."/>
            <person name="Oren A."/>
            <person name="Chaudhuri R."/>
            <person name="La Ragione R.M."/>
            <person name="Hildebrand F."/>
            <person name="Pallen M.J."/>
        </authorList>
    </citation>
    <scope>NUCLEOTIDE SEQUENCE [LARGE SCALE GENOMIC DNA]</scope>
    <source>
        <strain evidence="3 4">Sa1BUA2</strain>
    </source>
</reference>
<keyword evidence="4" id="KW-1185">Reference proteome</keyword>
<evidence type="ECO:0000313" key="4">
    <source>
        <dbReference type="Proteomes" id="UP000648182"/>
    </source>
</evidence>
<evidence type="ECO:0000313" key="3">
    <source>
        <dbReference type="EMBL" id="MBD8005082.1"/>
    </source>
</evidence>
<feature type="chain" id="PRO_5045170738" description="Lipoprotein" evidence="2">
    <location>
        <begin position="20"/>
        <end position="96"/>
    </location>
</feature>
<feature type="region of interest" description="Disordered" evidence="1">
    <location>
        <begin position="60"/>
        <end position="80"/>
    </location>
</feature>
<evidence type="ECO:0000256" key="2">
    <source>
        <dbReference type="SAM" id="SignalP"/>
    </source>
</evidence>
<sequence length="96" mass="10896">MKKLIWVLLPLVLSSFLSGCYNVVQESRVKEQFRGSSYIGKKQFKRKVIIMESVGDPLPSEAKNIQSMPNKSEPQQIPNVNLNNPLIITKMPHSNN</sequence>